<dbReference type="OrthoDB" id="142939at2"/>
<organism evidence="2 3">
    <name type="scientific">Jonesia denitrificans (strain ATCC 14870 / DSM 20603 / BCRC 15368 / CIP 55.134 / JCM 11481 / NBRC 15587 / NCTC 10816 / Prevot 55134)</name>
    <name type="common">Listeria denitrificans</name>
    <dbReference type="NCBI Taxonomy" id="471856"/>
    <lineage>
        <taxon>Bacteria</taxon>
        <taxon>Bacillati</taxon>
        <taxon>Actinomycetota</taxon>
        <taxon>Actinomycetes</taxon>
        <taxon>Micrococcales</taxon>
        <taxon>Jonesiaceae</taxon>
        <taxon>Jonesia</taxon>
    </lineage>
</organism>
<dbReference type="AlphaFoldDB" id="C7R120"/>
<dbReference type="Pfam" id="PF10103">
    <property type="entry name" value="Zincin_2"/>
    <property type="match status" value="1"/>
</dbReference>
<gene>
    <name evidence="2" type="ordered locus">Jden_2107</name>
</gene>
<keyword evidence="3" id="KW-1185">Reference proteome</keyword>
<dbReference type="InterPro" id="IPR018766">
    <property type="entry name" value="Zinicin_2"/>
</dbReference>
<dbReference type="PANTHER" id="PTHR39420:SF1">
    <property type="entry name" value="HYDROLASE"/>
    <property type="match status" value="1"/>
</dbReference>
<dbReference type="SUPFAM" id="SSF55486">
    <property type="entry name" value="Metalloproteases ('zincins'), catalytic domain"/>
    <property type="match status" value="1"/>
</dbReference>
<accession>C7R120</accession>
<dbReference type="Proteomes" id="UP000000628">
    <property type="component" value="Chromosome"/>
</dbReference>
<dbReference type="KEGG" id="jde:Jden_2107"/>
<evidence type="ECO:0000313" key="3">
    <source>
        <dbReference type="Proteomes" id="UP000000628"/>
    </source>
</evidence>
<dbReference type="InterPro" id="IPR042271">
    <property type="entry name" value="Zinicin_2_N"/>
</dbReference>
<dbReference type="InterPro" id="IPR022454">
    <property type="entry name" value="CHP03883_F420-assoc"/>
</dbReference>
<feature type="compositionally biased region" description="Polar residues" evidence="1">
    <location>
        <begin position="152"/>
        <end position="163"/>
    </location>
</feature>
<dbReference type="eggNOG" id="COG5282">
    <property type="taxonomic scope" value="Bacteria"/>
</dbReference>
<dbReference type="Gene3D" id="1.20.150.30">
    <property type="entry name" value="Zincin-like metallopeptidase, N-terminal domain"/>
    <property type="match status" value="1"/>
</dbReference>
<dbReference type="PANTHER" id="PTHR39420">
    <property type="match status" value="1"/>
</dbReference>
<dbReference type="EMBL" id="CP001706">
    <property type="protein sequence ID" value="ACV09744.1"/>
    <property type="molecule type" value="Genomic_DNA"/>
</dbReference>
<dbReference type="NCBIfam" id="TIGR03624">
    <property type="entry name" value="putative hydrolase"/>
    <property type="match status" value="1"/>
</dbReference>
<feature type="region of interest" description="Disordered" evidence="1">
    <location>
        <begin position="131"/>
        <end position="163"/>
    </location>
</feature>
<sequence>MRVLMTQRTPSQEWMRSARLAARIVRPGPQVSPAKAYDVVEGLRAAGHRAAELVPELAGLPAPTGLLSHVSVVDRRGWTITAARSMDHLLGLSTAHAVEGKPDPTDVTSGVEVMATLTFLSQRILGQFDPFGPSLATSPPPADTSVADPQPANASAQATSSTPPGNLVLVAPNVLATQRAMVVDFDDFALWIALHEQTHALQFHHAPWLATYMKDKAGELINGFPTESSLFDWVRAVASVLRGGPSVFDHVLDTAQRNTLSSVLAVMSVLEGHADTVMDNVSHRDIPSARALRRRFDARRNALTRRQEIIGRLLGAHLKSDQYRVGARFVRHVMSTAGPDTFHQIWRSPDHMPTTTELDEPDTWIARIAH</sequence>
<reference evidence="2 3" key="1">
    <citation type="journal article" date="2009" name="Stand. Genomic Sci.">
        <title>Complete genome sequence of Jonesia denitrificans type strain (Prevot 55134).</title>
        <authorList>
            <person name="Pukall R."/>
            <person name="Gehrich-Schroter G."/>
            <person name="Lapidus A."/>
            <person name="Nolan M."/>
            <person name="Glavina Del Rio T."/>
            <person name="Lucas S."/>
            <person name="Chen F."/>
            <person name="Tice H."/>
            <person name="Pitluck S."/>
            <person name="Cheng J.F."/>
            <person name="Copeland A."/>
            <person name="Saunders E."/>
            <person name="Brettin T."/>
            <person name="Detter J.C."/>
            <person name="Bruce D."/>
            <person name="Goodwin L."/>
            <person name="Pati A."/>
            <person name="Ivanova N."/>
            <person name="Mavromatis K."/>
            <person name="Ovchinnikova G."/>
            <person name="Chen A."/>
            <person name="Palaniappan K."/>
            <person name="Land M."/>
            <person name="Hauser L."/>
            <person name="Chang Y.J."/>
            <person name="Jeffries C.D."/>
            <person name="Chain P."/>
            <person name="Goker M."/>
            <person name="Bristow J."/>
            <person name="Eisen J.A."/>
            <person name="Markowitz V."/>
            <person name="Hugenholtz P."/>
            <person name="Kyrpides N.C."/>
            <person name="Klenk H.P."/>
            <person name="Han C."/>
        </authorList>
    </citation>
    <scope>NUCLEOTIDE SEQUENCE [LARGE SCALE GENOMIC DNA]</scope>
    <source>
        <strain evidence="3">ATCC 14870 / DSM 20603 / BCRC 15368 / CIP 55.134 / JCM 11481 / NBRC 15587 / NCTC 10816 / Prevot 55134</strain>
    </source>
</reference>
<evidence type="ECO:0008006" key="4">
    <source>
        <dbReference type="Google" id="ProtNLM"/>
    </source>
</evidence>
<protein>
    <recommendedName>
        <fullName evidence="4">Coenzyme F420 biosynthesis-associated protein</fullName>
    </recommendedName>
</protein>
<evidence type="ECO:0000256" key="1">
    <source>
        <dbReference type="SAM" id="MobiDB-lite"/>
    </source>
</evidence>
<evidence type="ECO:0000313" key="2">
    <source>
        <dbReference type="EMBL" id="ACV09744.1"/>
    </source>
</evidence>
<dbReference type="HOGENOM" id="CLU_059556_0_0_11"/>
<dbReference type="STRING" id="471856.Jden_2107"/>
<proteinExistence type="predicted"/>
<name>C7R120_JONDD</name>
<dbReference type="NCBIfam" id="TIGR03883">
    <property type="entry name" value="DUF2342_F420"/>
    <property type="match status" value="1"/>
</dbReference>